<dbReference type="AlphaFoldDB" id="W6RB17"/>
<sequence length="294" mass="31244">MLTPRASFAVCFALTTALATTASAQMPPQQPDAKAFKLGSFDIVALHDAQFVRPNDSKIFGVGHSPEEVGEVLKAAGAPTDTVTLSVDALLVKGPKRLILIDTGVGGALQQSLAQAGYKPEDVTDVLITHSHPDHIGGLVKDGKLAFPKAAIRMSSAEWAFAKKNGQLEDIVKTIDGHVKTFKPGANVASGITSVGLKGHTPGHVGFQIVSGKEKLFDIGDTVHSSIISLAKPEWPVSFDNDVADGERNRIDTLKKLAQTNELIFAPHFPFPGVGHIQSDGDRFKWEPTLTSGQ</sequence>
<dbReference type="PANTHER" id="PTHR42978">
    <property type="entry name" value="QUORUM-QUENCHING LACTONASE YTNP-RELATED-RELATED"/>
    <property type="match status" value="1"/>
</dbReference>
<name>W6RB17_9HYPH</name>
<dbReference type="GO" id="GO:0046872">
    <property type="term" value="F:metal ion binding"/>
    <property type="evidence" value="ECO:0007669"/>
    <property type="project" value="UniProtKB-KW"/>
</dbReference>
<dbReference type="InterPro" id="IPR001279">
    <property type="entry name" value="Metallo-B-lactamas"/>
</dbReference>
<dbReference type="Pfam" id="PF00753">
    <property type="entry name" value="Lactamase_B"/>
    <property type="match status" value="1"/>
</dbReference>
<dbReference type="Gene3D" id="3.60.15.10">
    <property type="entry name" value="Ribonuclease Z/Hydroxyacylglutathione hydrolase-like"/>
    <property type="match status" value="1"/>
</dbReference>
<feature type="domain" description="Metallo-beta-lactamase" evidence="6">
    <location>
        <begin position="86"/>
        <end position="268"/>
    </location>
</feature>
<dbReference type="SUPFAM" id="SSF56281">
    <property type="entry name" value="Metallo-hydrolase/oxidoreductase"/>
    <property type="match status" value="1"/>
</dbReference>
<evidence type="ECO:0000313" key="8">
    <source>
        <dbReference type="Proteomes" id="UP000019443"/>
    </source>
</evidence>
<dbReference type="SMART" id="SM00849">
    <property type="entry name" value="Lactamase_B"/>
    <property type="match status" value="1"/>
</dbReference>
<proteinExistence type="inferred from homology"/>
<dbReference type="InterPro" id="IPR036866">
    <property type="entry name" value="RibonucZ/Hydroxyglut_hydro"/>
</dbReference>
<gene>
    <name evidence="7" type="ORF">LPU83_2367</name>
</gene>
<evidence type="ECO:0000256" key="2">
    <source>
        <dbReference type="ARBA" id="ARBA00022723"/>
    </source>
</evidence>
<feature type="chain" id="PRO_5004882805" evidence="5">
    <location>
        <begin position="25"/>
        <end position="294"/>
    </location>
</feature>
<dbReference type="EC" id="3.1.2.6" evidence="7"/>
<dbReference type="RefSeq" id="WP_037069779.1">
    <property type="nucleotide sequence ID" value="NZ_HG916852.1"/>
</dbReference>
<comment type="similarity">
    <text evidence="1">Belongs to the metallo-beta-lactamase superfamily.</text>
</comment>
<dbReference type="KEGG" id="rhl:LPU83_2367"/>
<reference evidence="7" key="1">
    <citation type="submission" date="2013-11" db="EMBL/GenBank/DDBJ databases">
        <title>Draft genome sequence of the broad-host-range Rhizobium sp. LPU83 strain, a member of the low-genetic diversity Oregon-like Rhizobium sp. group.</title>
        <authorList>
            <person name="Wibberg D."/>
            <person name="Puehler A."/>
            <person name="Schlueter A."/>
        </authorList>
    </citation>
    <scope>NUCLEOTIDE SEQUENCE [LARGE SCALE GENOMIC DNA]</scope>
    <source>
        <strain evidence="7">LPU83</strain>
    </source>
</reference>
<dbReference type="InterPro" id="IPR051013">
    <property type="entry name" value="MBL_superfamily_lactonases"/>
</dbReference>
<accession>W6RB17</accession>
<organism evidence="7 8">
    <name type="scientific">Rhizobium favelukesii</name>
    <dbReference type="NCBI Taxonomy" id="348824"/>
    <lineage>
        <taxon>Bacteria</taxon>
        <taxon>Pseudomonadati</taxon>
        <taxon>Pseudomonadota</taxon>
        <taxon>Alphaproteobacteria</taxon>
        <taxon>Hyphomicrobiales</taxon>
        <taxon>Rhizobiaceae</taxon>
        <taxon>Rhizobium/Agrobacterium group</taxon>
        <taxon>Rhizobium</taxon>
    </lineage>
</organism>
<keyword evidence="4" id="KW-0862">Zinc</keyword>
<evidence type="ECO:0000256" key="1">
    <source>
        <dbReference type="ARBA" id="ARBA00007749"/>
    </source>
</evidence>
<evidence type="ECO:0000256" key="4">
    <source>
        <dbReference type="ARBA" id="ARBA00022833"/>
    </source>
</evidence>
<evidence type="ECO:0000259" key="6">
    <source>
        <dbReference type="SMART" id="SM00849"/>
    </source>
</evidence>
<dbReference type="PANTHER" id="PTHR42978:SF6">
    <property type="entry name" value="QUORUM-QUENCHING LACTONASE YTNP-RELATED"/>
    <property type="match status" value="1"/>
</dbReference>
<keyword evidence="5" id="KW-0732">Signal</keyword>
<keyword evidence="8" id="KW-1185">Reference proteome</keyword>
<evidence type="ECO:0000313" key="7">
    <source>
        <dbReference type="EMBL" id="CDM58024.1"/>
    </source>
</evidence>
<evidence type="ECO:0000256" key="3">
    <source>
        <dbReference type="ARBA" id="ARBA00022801"/>
    </source>
</evidence>
<evidence type="ECO:0000256" key="5">
    <source>
        <dbReference type="SAM" id="SignalP"/>
    </source>
</evidence>
<keyword evidence="3 7" id="KW-0378">Hydrolase</keyword>
<dbReference type="CDD" id="cd07720">
    <property type="entry name" value="OPHC2-like_MBL-fold"/>
    <property type="match status" value="1"/>
</dbReference>
<dbReference type="eggNOG" id="COG0491">
    <property type="taxonomic scope" value="Bacteria"/>
</dbReference>
<dbReference type="HOGENOM" id="CLU_056519_0_0_5"/>
<dbReference type="GO" id="GO:0004416">
    <property type="term" value="F:hydroxyacylglutathione hydrolase activity"/>
    <property type="evidence" value="ECO:0007669"/>
    <property type="project" value="UniProtKB-EC"/>
</dbReference>
<protein>
    <submittedName>
        <fullName evidence="7">Hydroxyacylglutathione hydrolase</fullName>
        <ecNumber evidence="7">3.1.2.6</ecNumber>
    </submittedName>
</protein>
<dbReference type="PATRIC" id="fig|348824.6.peg.2554"/>
<dbReference type="Proteomes" id="UP000019443">
    <property type="component" value="Chromosome"/>
</dbReference>
<feature type="signal peptide" evidence="5">
    <location>
        <begin position="1"/>
        <end position="24"/>
    </location>
</feature>
<dbReference type="EMBL" id="HG916852">
    <property type="protein sequence ID" value="CDM58024.1"/>
    <property type="molecule type" value="Genomic_DNA"/>
</dbReference>
<keyword evidence="2" id="KW-0479">Metal-binding</keyword>